<evidence type="ECO:0000313" key="3">
    <source>
        <dbReference type="Proteomes" id="UP000283090"/>
    </source>
</evidence>
<dbReference type="OrthoDB" id="10025998at2759"/>
<comment type="caution">
    <text evidence="2">The sequence shown here is derived from an EMBL/GenBank/DDBJ whole genome shotgun (WGS) entry which is preliminary data.</text>
</comment>
<dbReference type="AlphaFoldDB" id="A0A437A987"/>
<accession>A0A437A987</accession>
<dbReference type="Proteomes" id="UP000283090">
    <property type="component" value="Unassembled WGS sequence"/>
</dbReference>
<evidence type="ECO:0000259" key="1">
    <source>
        <dbReference type="Pfam" id="PF18922"/>
    </source>
</evidence>
<feature type="domain" description="DUF5672" evidence="1">
    <location>
        <begin position="114"/>
        <end position="256"/>
    </location>
</feature>
<dbReference type="VEuPathDB" id="FungiDB:DFL_001730"/>
<evidence type="ECO:0000313" key="2">
    <source>
        <dbReference type="EMBL" id="RVD87497.1"/>
    </source>
</evidence>
<dbReference type="GeneID" id="93584041"/>
<name>A0A437A987_ARTFL</name>
<organism evidence="2 3">
    <name type="scientific">Arthrobotrys flagrans</name>
    <name type="common">Nematode-trapping fungus</name>
    <name type="synonym">Trichothecium flagrans</name>
    <dbReference type="NCBI Taxonomy" id="97331"/>
    <lineage>
        <taxon>Eukaryota</taxon>
        <taxon>Fungi</taxon>
        <taxon>Dikarya</taxon>
        <taxon>Ascomycota</taxon>
        <taxon>Pezizomycotina</taxon>
        <taxon>Orbiliomycetes</taxon>
        <taxon>Orbiliales</taxon>
        <taxon>Orbiliaceae</taxon>
        <taxon>Arthrobotrys</taxon>
    </lineage>
</organism>
<sequence>MELSAKFTKRALLPIGLLLFAWSFVLFPNASKKVISRVPRVEFEFPHKPRSPFNETKVALLIEGRALPHLTPLLLHYMSVVPPDWRFKFFGTEEAVQRLNRSHVVRAHINDGKLDIAELPDGMSMNGQEATSQTFTNLTFYRDVLYPAEHLLVFQTDAMICANSKQNLNDWLEFDWVGASWNTGDRFGGNGGLSVRRVSKIIKILENQIRIPHTEPEDVWLTSRLGLLPGAHLANGTEQQKFSAEMLFSERPMGFHTGNGGEWLHGGVWGTPELRQKMWEYCPEVKMMLPMDAERFIDTKRCPSKQNWKRNTDTSDNLPGVFL</sequence>
<reference evidence="2 3" key="1">
    <citation type="submission" date="2019-01" db="EMBL/GenBank/DDBJ databases">
        <title>Intercellular communication is required for trap formation in the nematode-trapping fungus Duddingtonia flagrans.</title>
        <authorList>
            <person name="Youssar L."/>
            <person name="Wernet V."/>
            <person name="Hensel N."/>
            <person name="Hildebrandt H.-G."/>
            <person name="Fischer R."/>
        </authorList>
    </citation>
    <scope>NUCLEOTIDE SEQUENCE [LARGE SCALE GENOMIC DNA]</scope>
    <source>
        <strain evidence="2 3">CBS H-5679</strain>
    </source>
</reference>
<protein>
    <recommendedName>
        <fullName evidence="1">DUF5672 domain-containing protein</fullName>
    </recommendedName>
</protein>
<gene>
    <name evidence="2" type="ORF">DFL_001730</name>
</gene>
<dbReference type="InterPro" id="IPR043729">
    <property type="entry name" value="DUF5672"/>
</dbReference>
<dbReference type="STRING" id="97331.A0A437A987"/>
<proteinExistence type="predicted"/>
<keyword evidence="3" id="KW-1185">Reference proteome</keyword>
<dbReference type="EMBL" id="SAEB01000003">
    <property type="protein sequence ID" value="RVD87497.1"/>
    <property type="molecule type" value="Genomic_DNA"/>
</dbReference>
<dbReference type="RefSeq" id="XP_067493041.1">
    <property type="nucleotide sequence ID" value="XM_067630394.1"/>
</dbReference>
<dbReference type="Pfam" id="PF18922">
    <property type="entry name" value="DUF5672"/>
    <property type="match status" value="1"/>
</dbReference>